<evidence type="ECO:0000313" key="2">
    <source>
        <dbReference type="EMBL" id="CAJ0921430.1"/>
    </source>
</evidence>
<dbReference type="Pfam" id="PF00773">
    <property type="entry name" value="RNB"/>
    <property type="match status" value="1"/>
</dbReference>
<evidence type="ECO:0000259" key="1">
    <source>
        <dbReference type="PROSITE" id="PS51179"/>
    </source>
</evidence>
<dbReference type="InterPro" id="IPR050180">
    <property type="entry name" value="RNR_Ribonuclease"/>
</dbReference>
<dbReference type="PROSITE" id="PS51179">
    <property type="entry name" value="POU_3"/>
    <property type="match status" value="1"/>
</dbReference>
<dbReference type="InterPro" id="IPR000327">
    <property type="entry name" value="POU_dom"/>
</dbReference>
<dbReference type="Proteomes" id="UP001176940">
    <property type="component" value="Unassembled WGS sequence"/>
</dbReference>
<proteinExistence type="predicted"/>
<protein>
    <recommendedName>
        <fullName evidence="1">POU-specific domain-containing protein</fullName>
    </recommendedName>
</protein>
<gene>
    <name evidence="2" type="ORF">RIMI_LOCUS1517719</name>
</gene>
<feature type="domain" description="POU-specific" evidence="1">
    <location>
        <begin position="67"/>
        <end position="90"/>
    </location>
</feature>
<dbReference type="PANTHER" id="PTHR23355:SF35">
    <property type="entry name" value="EXOSOME COMPLEX EXONUCLEASE RRP44"/>
    <property type="match status" value="1"/>
</dbReference>
<sequence length="90" mass="10285">MVPELLSSNLCSLRSDVDRLAFSCIWELNRNAEIINTKFTKSVINSKASLTYAEAQMRIDSPNMNDEITKSLRQLNKLAKILKKRRIDNG</sequence>
<reference evidence="2" key="1">
    <citation type="submission" date="2023-07" db="EMBL/GenBank/DDBJ databases">
        <authorList>
            <person name="Stuckert A."/>
        </authorList>
    </citation>
    <scope>NUCLEOTIDE SEQUENCE</scope>
</reference>
<dbReference type="InterPro" id="IPR012340">
    <property type="entry name" value="NA-bd_OB-fold"/>
</dbReference>
<organism evidence="2 3">
    <name type="scientific">Ranitomeya imitator</name>
    <name type="common">mimic poison frog</name>
    <dbReference type="NCBI Taxonomy" id="111125"/>
    <lineage>
        <taxon>Eukaryota</taxon>
        <taxon>Metazoa</taxon>
        <taxon>Chordata</taxon>
        <taxon>Craniata</taxon>
        <taxon>Vertebrata</taxon>
        <taxon>Euteleostomi</taxon>
        <taxon>Amphibia</taxon>
        <taxon>Batrachia</taxon>
        <taxon>Anura</taxon>
        <taxon>Neobatrachia</taxon>
        <taxon>Hyloidea</taxon>
        <taxon>Dendrobatidae</taxon>
        <taxon>Dendrobatinae</taxon>
        <taxon>Ranitomeya</taxon>
    </lineage>
</organism>
<dbReference type="InterPro" id="IPR001900">
    <property type="entry name" value="RNase_II/R"/>
</dbReference>
<comment type="caution">
    <text evidence="2">The sequence shown here is derived from an EMBL/GenBank/DDBJ whole genome shotgun (WGS) entry which is preliminary data.</text>
</comment>
<accession>A0ABN9KRV4</accession>
<evidence type="ECO:0000313" key="3">
    <source>
        <dbReference type="Proteomes" id="UP001176940"/>
    </source>
</evidence>
<dbReference type="SUPFAM" id="SSF50249">
    <property type="entry name" value="Nucleic acid-binding proteins"/>
    <property type="match status" value="1"/>
</dbReference>
<dbReference type="PANTHER" id="PTHR23355">
    <property type="entry name" value="RIBONUCLEASE"/>
    <property type="match status" value="1"/>
</dbReference>
<name>A0ABN9KRV4_9NEOB</name>
<keyword evidence="3" id="KW-1185">Reference proteome</keyword>
<dbReference type="EMBL" id="CAUEEQ010001991">
    <property type="protein sequence ID" value="CAJ0921430.1"/>
    <property type="molecule type" value="Genomic_DNA"/>
</dbReference>